<evidence type="ECO:0000256" key="1">
    <source>
        <dbReference type="SAM" id="SignalP"/>
    </source>
</evidence>
<feature type="chain" id="PRO_5042832352" evidence="1">
    <location>
        <begin position="20"/>
        <end position="228"/>
    </location>
</feature>
<evidence type="ECO:0000313" key="3">
    <source>
        <dbReference type="Proteomes" id="UP001304300"/>
    </source>
</evidence>
<keyword evidence="1" id="KW-0732">Signal</keyword>
<sequence>MKPATLLTYSLILATPVFAQDSAISFTAQPTDIYAPRETSSFTIEFSINSTETPTVEFVSGSPFDDFDVSSGSTETRNINGMRTYKWGYILPKAAAGTTHQYRLRASNSTNSVESNLFRVTMVSGLLNTAENLGNSYFQNSTLGLIYAGATPWLYQDQGLGWIAPSDDATAISAWLYSPLADIGWLYYEAFQYPWMFSTEQNSWVYFVYQDKTRGFYVQSTGQWIFRQ</sequence>
<evidence type="ECO:0000313" key="2">
    <source>
        <dbReference type="EMBL" id="WOO43091.1"/>
    </source>
</evidence>
<dbReference type="Proteomes" id="UP001304300">
    <property type="component" value="Chromosome"/>
</dbReference>
<name>A0AAQ3LCR8_9BACT</name>
<dbReference type="RefSeq" id="WP_317835629.1">
    <property type="nucleotide sequence ID" value="NZ_CP136920.1"/>
</dbReference>
<reference evidence="2 3" key="1">
    <citation type="submission" date="2023-10" db="EMBL/GenBank/DDBJ databases">
        <title>Rubellicoccus peritrichatus gen. nov., sp. nov., isolated from an algae of coral reef tank.</title>
        <authorList>
            <person name="Luo J."/>
        </authorList>
    </citation>
    <scope>NUCLEOTIDE SEQUENCE [LARGE SCALE GENOMIC DNA]</scope>
    <source>
        <strain evidence="2 3">CR14</strain>
    </source>
</reference>
<feature type="signal peptide" evidence="1">
    <location>
        <begin position="1"/>
        <end position="19"/>
    </location>
</feature>
<protein>
    <submittedName>
        <fullName evidence="2">Uncharacterized protein</fullName>
    </submittedName>
</protein>
<accession>A0AAQ3LCR8</accession>
<dbReference type="EMBL" id="CP136920">
    <property type="protein sequence ID" value="WOO43091.1"/>
    <property type="molecule type" value="Genomic_DNA"/>
</dbReference>
<gene>
    <name evidence="2" type="ORF">RZN69_08295</name>
</gene>
<keyword evidence="3" id="KW-1185">Reference proteome</keyword>
<dbReference type="AlphaFoldDB" id="A0AAQ3LCR8"/>
<organism evidence="2 3">
    <name type="scientific">Rubellicoccus peritrichatus</name>
    <dbReference type="NCBI Taxonomy" id="3080537"/>
    <lineage>
        <taxon>Bacteria</taxon>
        <taxon>Pseudomonadati</taxon>
        <taxon>Verrucomicrobiota</taxon>
        <taxon>Opitutia</taxon>
        <taxon>Puniceicoccales</taxon>
        <taxon>Cerasicoccaceae</taxon>
        <taxon>Rubellicoccus</taxon>
    </lineage>
</organism>
<proteinExistence type="predicted"/>
<dbReference type="KEGG" id="puo:RZN69_08295"/>